<dbReference type="EMBL" id="MU006110">
    <property type="protein sequence ID" value="KAF2835304.1"/>
    <property type="molecule type" value="Genomic_DNA"/>
</dbReference>
<name>A0A9P4VPB6_9PEZI</name>
<sequence length="98" mass="11462">SEPPTEFWDNLSKIWLTKRALRELGRRNIQAAPSPPHSPHSPHQRACRPVTRNFVAEQKVIITVHYTADYLHRCKPRVLKDIKLFARHGGRDLSYLRN</sequence>
<dbReference type="OrthoDB" id="3933375at2759"/>
<feature type="non-terminal residue" evidence="2">
    <location>
        <position position="98"/>
    </location>
</feature>
<evidence type="ECO:0000313" key="2">
    <source>
        <dbReference type="EMBL" id="KAF2835304.1"/>
    </source>
</evidence>
<evidence type="ECO:0000313" key="3">
    <source>
        <dbReference type="Proteomes" id="UP000799429"/>
    </source>
</evidence>
<proteinExistence type="predicted"/>
<feature type="region of interest" description="Disordered" evidence="1">
    <location>
        <begin position="26"/>
        <end position="45"/>
    </location>
</feature>
<reference evidence="2" key="1">
    <citation type="journal article" date="2020" name="Stud. Mycol.">
        <title>101 Dothideomycetes genomes: a test case for predicting lifestyles and emergence of pathogens.</title>
        <authorList>
            <person name="Haridas S."/>
            <person name="Albert R."/>
            <person name="Binder M."/>
            <person name="Bloem J."/>
            <person name="Labutti K."/>
            <person name="Salamov A."/>
            <person name="Andreopoulos B."/>
            <person name="Baker S."/>
            <person name="Barry K."/>
            <person name="Bills G."/>
            <person name="Bluhm B."/>
            <person name="Cannon C."/>
            <person name="Castanera R."/>
            <person name="Culley D."/>
            <person name="Daum C."/>
            <person name="Ezra D."/>
            <person name="Gonzalez J."/>
            <person name="Henrissat B."/>
            <person name="Kuo A."/>
            <person name="Liang C."/>
            <person name="Lipzen A."/>
            <person name="Lutzoni F."/>
            <person name="Magnuson J."/>
            <person name="Mondo S."/>
            <person name="Nolan M."/>
            <person name="Ohm R."/>
            <person name="Pangilinan J."/>
            <person name="Park H.-J."/>
            <person name="Ramirez L."/>
            <person name="Alfaro M."/>
            <person name="Sun H."/>
            <person name="Tritt A."/>
            <person name="Yoshinaga Y."/>
            <person name="Zwiers L.-H."/>
            <person name="Turgeon B."/>
            <person name="Goodwin S."/>
            <person name="Spatafora J."/>
            <person name="Crous P."/>
            <person name="Grigoriev I."/>
        </authorList>
    </citation>
    <scope>NUCLEOTIDE SEQUENCE</scope>
    <source>
        <strain evidence="2">CBS 101060</strain>
    </source>
</reference>
<gene>
    <name evidence="2" type="ORF">M501DRAFT_908667</name>
</gene>
<dbReference type="AlphaFoldDB" id="A0A9P4VPB6"/>
<evidence type="ECO:0000256" key="1">
    <source>
        <dbReference type="SAM" id="MobiDB-lite"/>
    </source>
</evidence>
<keyword evidence="3" id="KW-1185">Reference proteome</keyword>
<accession>A0A9P4VPB6</accession>
<protein>
    <submittedName>
        <fullName evidence="2">Uncharacterized protein</fullName>
    </submittedName>
</protein>
<comment type="caution">
    <text evidence="2">The sequence shown here is derived from an EMBL/GenBank/DDBJ whole genome shotgun (WGS) entry which is preliminary data.</text>
</comment>
<organism evidence="2 3">
    <name type="scientific">Patellaria atrata CBS 101060</name>
    <dbReference type="NCBI Taxonomy" id="1346257"/>
    <lineage>
        <taxon>Eukaryota</taxon>
        <taxon>Fungi</taxon>
        <taxon>Dikarya</taxon>
        <taxon>Ascomycota</taxon>
        <taxon>Pezizomycotina</taxon>
        <taxon>Dothideomycetes</taxon>
        <taxon>Dothideomycetes incertae sedis</taxon>
        <taxon>Patellariales</taxon>
        <taxon>Patellariaceae</taxon>
        <taxon>Patellaria</taxon>
    </lineage>
</organism>
<feature type="non-terminal residue" evidence="2">
    <location>
        <position position="1"/>
    </location>
</feature>
<dbReference type="Proteomes" id="UP000799429">
    <property type="component" value="Unassembled WGS sequence"/>
</dbReference>